<dbReference type="SUPFAM" id="SSF53335">
    <property type="entry name" value="S-adenosyl-L-methionine-dependent methyltransferases"/>
    <property type="match status" value="2"/>
</dbReference>
<dbReference type="AlphaFoldDB" id="A0A484LRR6"/>
<evidence type="ECO:0000256" key="2">
    <source>
        <dbReference type="ARBA" id="ARBA00022603"/>
    </source>
</evidence>
<proteinExistence type="inferred from homology"/>
<dbReference type="InterPro" id="IPR029063">
    <property type="entry name" value="SAM-dependent_MTases_sf"/>
</dbReference>
<accession>A0A484LRR6</accession>
<evidence type="ECO:0000256" key="1">
    <source>
        <dbReference type="ARBA" id="ARBA00008361"/>
    </source>
</evidence>
<evidence type="ECO:0000313" key="8">
    <source>
        <dbReference type="Proteomes" id="UP000595140"/>
    </source>
</evidence>
<dbReference type="OrthoDB" id="411785at2759"/>
<name>A0A484LRR6_9ASTE</name>
<feature type="domain" description="Methyltransferase type 11" evidence="6">
    <location>
        <begin position="66"/>
        <end position="167"/>
    </location>
</feature>
<sequence>MGKKGQKEKQHEELLKTLGDFTSKENWDSFFTIRGSDDAFEWYSEWPQLQEHLLPHISVDSLVLVPGCGNSNLSEHLYDAGCRNITNIDFSKVVISDMLRKNVRSRPEMKWRVMDMTSMLFANESFDVIVDKGGLDALMEPRLGPKLGNEYLSEVKRVLKAGGKFFCLTLAEAHVLDVLFHKLRHGWKMSVHAIAQKPSKRSSLQTYMVIAEKDNSCVLSQIFSPIDHSSVCSSSPGNQADGLLQALKTENRIREAYSNCTDKIYSLEELKLGAQGDITELSPGRRLQLTLGEPGISSFSYKAALLDVREELGPFSYHCGVFLVPKILLDCSHTLASMDDIQSDLSPLVKQLAPINCDVSQIPFMAASDGIKERKIVHEVTSPLTGPITVDDVIYEHTEENITHLFSSANIIFRRLTFQRTQSLVQSEAVLTREASQTNRPGKDQKKSPRSKSKKKGHTNSEGLRIEWKVDHRYLASSYHTGIISGLMLISSYLKSVSSKKDMFTAKLYLFLSFLSLQLSKILFQLIADFQVKTIVIGLGAGLLPMFLHMHMPFLEVEVVELEPVVLDLARDHFDFIEDGNLKVHITDGLKFVKEAASSVTSSSREDHLPKSVVPLSNGNSLSHAESINTSPIDILIVDVDSSDSSSGLSCPAADFVEESFLAAVKESLSEQGLFIVNLVSRSPAIKEMVFSRMKSIFKAIFHLELEEDVNEVVFALKSESSISEEGFPGACDQLLKLMGMEESEFGRPIIDASKKIKRMQ</sequence>
<keyword evidence="8" id="KW-1185">Reference proteome</keyword>
<comment type="similarity">
    <text evidence="1">Belongs to the methyltransferase superfamily.</text>
</comment>
<evidence type="ECO:0000256" key="5">
    <source>
        <dbReference type="SAM" id="MobiDB-lite"/>
    </source>
</evidence>
<dbReference type="FunFam" id="3.40.50.150:FF:000211">
    <property type="entry name" value="Methyltransferase-like protein 13"/>
    <property type="match status" value="1"/>
</dbReference>
<protein>
    <recommendedName>
        <fullName evidence="6">Methyltransferase type 11 domain-containing protein</fullName>
    </recommendedName>
</protein>
<evidence type="ECO:0000313" key="7">
    <source>
        <dbReference type="EMBL" id="VFQ79252.1"/>
    </source>
</evidence>
<keyword evidence="2" id="KW-0489">Methyltransferase</keyword>
<dbReference type="Gene3D" id="3.40.50.150">
    <property type="entry name" value="Vaccinia Virus protein VP39"/>
    <property type="match status" value="2"/>
</dbReference>
<dbReference type="Pfam" id="PF08241">
    <property type="entry name" value="Methyltransf_11"/>
    <property type="match status" value="1"/>
</dbReference>
<dbReference type="InterPro" id="IPR051419">
    <property type="entry name" value="Lys/N-term_MeTrsfase_sf"/>
</dbReference>
<feature type="region of interest" description="Disordered" evidence="5">
    <location>
        <begin position="431"/>
        <end position="460"/>
    </location>
</feature>
<dbReference type="FunFam" id="3.40.50.150:FF:000256">
    <property type="entry name" value="S-adenosyl-L-methionine-dependent methyltransferase superfamily protein"/>
    <property type="match status" value="1"/>
</dbReference>
<feature type="compositionally biased region" description="Basic residues" evidence="5">
    <location>
        <begin position="448"/>
        <end position="458"/>
    </location>
</feature>
<keyword evidence="4" id="KW-0511">Multifunctional enzyme</keyword>
<dbReference type="GO" id="GO:0009820">
    <property type="term" value="P:alkaloid metabolic process"/>
    <property type="evidence" value="ECO:0007669"/>
    <property type="project" value="UniProtKB-KW"/>
</dbReference>
<dbReference type="PANTHER" id="PTHR12176:SF78">
    <property type="entry name" value="EEF1A LYSINE AND N-TERMINAL METHYLTRANSFERASE"/>
    <property type="match status" value="1"/>
</dbReference>
<dbReference type="Proteomes" id="UP000595140">
    <property type="component" value="Unassembled WGS sequence"/>
</dbReference>
<keyword evidence="3" id="KW-0808">Transferase</keyword>
<dbReference type="GO" id="GO:0032259">
    <property type="term" value="P:methylation"/>
    <property type="evidence" value="ECO:0007669"/>
    <property type="project" value="UniProtKB-KW"/>
</dbReference>
<dbReference type="EMBL" id="OOIL02001902">
    <property type="protein sequence ID" value="VFQ79252.1"/>
    <property type="molecule type" value="Genomic_DNA"/>
</dbReference>
<evidence type="ECO:0000256" key="4">
    <source>
        <dbReference type="ARBA" id="ARBA00023268"/>
    </source>
</evidence>
<evidence type="ECO:0000256" key="3">
    <source>
        <dbReference type="ARBA" id="ARBA00022679"/>
    </source>
</evidence>
<organism evidence="7 8">
    <name type="scientific">Cuscuta campestris</name>
    <dbReference type="NCBI Taxonomy" id="132261"/>
    <lineage>
        <taxon>Eukaryota</taxon>
        <taxon>Viridiplantae</taxon>
        <taxon>Streptophyta</taxon>
        <taxon>Embryophyta</taxon>
        <taxon>Tracheophyta</taxon>
        <taxon>Spermatophyta</taxon>
        <taxon>Magnoliopsida</taxon>
        <taxon>eudicotyledons</taxon>
        <taxon>Gunneridae</taxon>
        <taxon>Pentapetalae</taxon>
        <taxon>asterids</taxon>
        <taxon>lamiids</taxon>
        <taxon>Solanales</taxon>
        <taxon>Convolvulaceae</taxon>
        <taxon>Cuscuteae</taxon>
        <taxon>Cuscuta</taxon>
        <taxon>Cuscuta subgen. Grammica</taxon>
        <taxon>Cuscuta sect. Cleistogrammica</taxon>
    </lineage>
</organism>
<gene>
    <name evidence="7" type="ORF">CCAM_LOCUS21028</name>
</gene>
<dbReference type="PANTHER" id="PTHR12176">
    <property type="entry name" value="SAM-DEPENDENT METHYLTRANSFERASE SUPERFAMILY PROTEIN"/>
    <property type="match status" value="1"/>
</dbReference>
<dbReference type="InterPro" id="IPR013216">
    <property type="entry name" value="Methyltransf_11"/>
</dbReference>
<reference evidence="7 8" key="1">
    <citation type="submission" date="2018-04" db="EMBL/GenBank/DDBJ databases">
        <authorList>
            <person name="Vogel A."/>
        </authorList>
    </citation>
    <scope>NUCLEOTIDE SEQUENCE [LARGE SCALE GENOMIC DNA]</scope>
</reference>
<dbReference type="GO" id="GO:0008757">
    <property type="term" value="F:S-adenosylmethionine-dependent methyltransferase activity"/>
    <property type="evidence" value="ECO:0007669"/>
    <property type="project" value="InterPro"/>
</dbReference>
<evidence type="ECO:0000259" key="6">
    <source>
        <dbReference type="Pfam" id="PF08241"/>
    </source>
</evidence>
<dbReference type="CDD" id="cd02440">
    <property type="entry name" value="AdoMet_MTases"/>
    <property type="match status" value="1"/>
</dbReference>